<dbReference type="EMBL" id="BAAARW010000039">
    <property type="protein sequence ID" value="GAA2452695.1"/>
    <property type="molecule type" value="Genomic_DNA"/>
</dbReference>
<protein>
    <submittedName>
        <fullName evidence="2">Uncharacterized protein</fullName>
    </submittedName>
</protein>
<comment type="caution">
    <text evidence="2">The sequence shown here is derived from an EMBL/GenBank/DDBJ whole genome shotgun (WGS) entry which is preliminary data.</text>
</comment>
<evidence type="ECO:0000313" key="2">
    <source>
        <dbReference type="EMBL" id="GAA2452695.1"/>
    </source>
</evidence>
<gene>
    <name evidence="2" type="ORF">GCM10010191_83870</name>
</gene>
<evidence type="ECO:0000313" key="3">
    <source>
        <dbReference type="Proteomes" id="UP001501231"/>
    </source>
</evidence>
<sequence>MRERLGAQADLEGQRGAQVGDGAGGGHGPPDVLAGRIDAHRGPVVRVRLGRLRRRWARVRLDRDDVAGVEIDHRLEHRPGGEQDING</sequence>
<reference evidence="3" key="1">
    <citation type="journal article" date="2019" name="Int. J. Syst. Evol. Microbiol.">
        <title>The Global Catalogue of Microorganisms (GCM) 10K type strain sequencing project: providing services to taxonomists for standard genome sequencing and annotation.</title>
        <authorList>
            <consortium name="The Broad Institute Genomics Platform"/>
            <consortium name="The Broad Institute Genome Sequencing Center for Infectious Disease"/>
            <person name="Wu L."/>
            <person name="Ma J."/>
        </authorList>
    </citation>
    <scope>NUCLEOTIDE SEQUENCE [LARGE SCALE GENOMIC DNA]</scope>
    <source>
        <strain evidence="3">JCM 3325</strain>
    </source>
</reference>
<accession>A0ABN3KBR3</accession>
<keyword evidence="3" id="KW-1185">Reference proteome</keyword>
<name>A0ABN3KBR3_9ACTN</name>
<evidence type="ECO:0000256" key="1">
    <source>
        <dbReference type="SAM" id="MobiDB-lite"/>
    </source>
</evidence>
<feature type="compositionally biased region" description="Gly residues" evidence="1">
    <location>
        <begin position="19"/>
        <end position="28"/>
    </location>
</feature>
<organism evidence="2 3">
    <name type="scientific">Actinomadura vinacea</name>
    <dbReference type="NCBI Taxonomy" id="115336"/>
    <lineage>
        <taxon>Bacteria</taxon>
        <taxon>Bacillati</taxon>
        <taxon>Actinomycetota</taxon>
        <taxon>Actinomycetes</taxon>
        <taxon>Streptosporangiales</taxon>
        <taxon>Thermomonosporaceae</taxon>
        <taxon>Actinomadura</taxon>
    </lineage>
</organism>
<proteinExistence type="predicted"/>
<feature type="region of interest" description="Disordered" evidence="1">
    <location>
        <begin position="1"/>
        <end position="37"/>
    </location>
</feature>
<dbReference type="Proteomes" id="UP001501231">
    <property type="component" value="Unassembled WGS sequence"/>
</dbReference>